<dbReference type="PROSITE" id="PS51724">
    <property type="entry name" value="SPOR"/>
    <property type="match status" value="1"/>
</dbReference>
<reference evidence="2" key="1">
    <citation type="submission" date="2017-02" db="EMBL/GenBank/DDBJ databases">
        <title>Delving into the versatile metabolic prowess of the omnipresent phylum Bacteroidetes.</title>
        <authorList>
            <person name="Nobu M.K."/>
            <person name="Mei R."/>
            <person name="Narihiro T."/>
            <person name="Kuroda K."/>
            <person name="Liu W.-T."/>
        </authorList>
    </citation>
    <scope>NUCLEOTIDE SEQUENCE</scope>
    <source>
        <strain evidence="2">ADurb.Bin276</strain>
    </source>
</reference>
<dbReference type="PANTHER" id="PTHR40446:SF2">
    <property type="entry name" value="N-ACETYLGLUCOSAMINE-1-PHOSPHODIESTER ALPHA-N-ACETYLGLUCOSAMINIDASE"/>
    <property type="match status" value="1"/>
</dbReference>
<dbReference type="Pfam" id="PF09992">
    <property type="entry name" value="NAGPA"/>
    <property type="match status" value="1"/>
</dbReference>
<gene>
    <name evidence="2" type="ORF">BWY41_01664</name>
</gene>
<dbReference type="InterPro" id="IPR036680">
    <property type="entry name" value="SPOR-like_sf"/>
</dbReference>
<dbReference type="SUPFAM" id="SSF110997">
    <property type="entry name" value="Sporulation related repeat"/>
    <property type="match status" value="1"/>
</dbReference>
<dbReference type="Gene3D" id="3.30.70.1070">
    <property type="entry name" value="Sporulation related repeat"/>
    <property type="match status" value="1"/>
</dbReference>
<name>A0A1V5SLH7_9BACT</name>
<dbReference type="PANTHER" id="PTHR40446">
    <property type="entry name" value="N-ACETYLGLUCOSAMINE-1-PHOSPHODIESTER ALPHA-N-ACETYLGLUCOSAMINIDASE"/>
    <property type="match status" value="1"/>
</dbReference>
<proteinExistence type="predicted"/>
<dbReference type="InterPro" id="IPR018711">
    <property type="entry name" value="NAGPA"/>
</dbReference>
<dbReference type="EMBL" id="MWBQ01000160">
    <property type="protein sequence ID" value="OQA55409.1"/>
    <property type="molecule type" value="Genomic_DNA"/>
</dbReference>
<dbReference type="AlphaFoldDB" id="A0A1V5SLH7"/>
<sequence>MKKNLTIRLIVLLFLIIAVSLPGLTAESRLSWSDFITSLKNILGPSIVINQNRSNTQFVTRLDAAQTIIDALSYNDLYDYFDAGYVPFQDIQNLNEDEKKVVILSTQLNPPLFSGDAQGLFRPHDPLTPKEFSFLKEKLKTYSQGNIYYESSKIIEPGIMLMVKKWGFGEPISLSSTSSSGPTVYLQVGAFSERFRAENTSTFLKELGYNTSIVEEQSLFKVRVGPFPAQEISSTQEKLNKQGFPSVPVTQKNTVSTSDLKVEGGAVFSLALLYDPNISTYTPEVVLAHDKILEREKMSIIASQKNAFFAVNAGFFSQEGDPIGILMIKRKVLSDPQEGWYSFGITQDKELVFGMVHLNISASLPNQKGFAIHGINRPNRGNEVVLFDDSYNGKTPRTQGVETVVLNGLVQVTSRTNGETSIPKGGFILQGKGEGADWMLQNLYPGTPLSVKMTILPETRDMEKWLRVEYILSSGPLLFQNGLPGPFGEFRKEIVENKHPRAVIGQTQEGKILFLAVDGRRPGHSSGLTILELVEELKNYQVTDALNLDGGGSVTFYLQGKILNWPSDLAGERKISTAIILK</sequence>
<protein>
    <submittedName>
        <fullName evidence="2">Sporulation related domain protein</fullName>
    </submittedName>
</protein>
<dbReference type="Proteomes" id="UP000485569">
    <property type="component" value="Unassembled WGS sequence"/>
</dbReference>
<organism evidence="2">
    <name type="scientific">Candidatus Atribacter allofermentans</name>
    <dbReference type="NCBI Taxonomy" id="1852833"/>
    <lineage>
        <taxon>Bacteria</taxon>
        <taxon>Pseudomonadati</taxon>
        <taxon>Atribacterota</taxon>
        <taxon>Atribacteria</taxon>
        <taxon>Atribacterales</taxon>
        <taxon>Atribacteraceae</taxon>
        <taxon>Atribacter</taxon>
    </lineage>
</organism>
<evidence type="ECO:0000259" key="1">
    <source>
        <dbReference type="PROSITE" id="PS51724"/>
    </source>
</evidence>
<dbReference type="InterPro" id="IPR007730">
    <property type="entry name" value="SPOR-like_dom"/>
</dbReference>
<comment type="caution">
    <text evidence="2">The sequence shown here is derived from an EMBL/GenBank/DDBJ whole genome shotgun (WGS) entry which is preliminary data.</text>
</comment>
<feature type="domain" description="SPOR" evidence="1">
    <location>
        <begin position="178"/>
        <end position="252"/>
    </location>
</feature>
<accession>A0A1V5SLH7</accession>
<evidence type="ECO:0000313" key="2">
    <source>
        <dbReference type="EMBL" id="OQA55409.1"/>
    </source>
</evidence>
<dbReference type="GO" id="GO:0042834">
    <property type="term" value="F:peptidoglycan binding"/>
    <property type="evidence" value="ECO:0007669"/>
    <property type="project" value="InterPro"/>
</dbReference>
<dbReference type="Pfam" id="PF05036">
    <property type="entry name" value="SPOR"/>
    <property type="match status" value="1"/>
</dbReference>